<dbReference type="PROSITE" id="PS50262">
    <property type="entry name" value="G_PROTEIN_RECEP_F1_2"/>
    <property type="match status" value="1"/>
</dbReference>
<comment type="caution">
    <text evidence="12">The sequence shown here is derived from an EMBL/GenBank/DDBJ whole genome shotgun (WGS) entry which is preliminary data.</text>
</comment>
<evidence type="ECO:0000256" key="4">
    <source>
        <dbReference type="ARBA" id="ARBA00022692"/>
    </source>
</evidence>
<gene>
    <name evidence="12" type="ORF">MNOR_LOCUS5153</name>
</gene>
<evidence type="ECO:0000256" key="8">
    <source>
        <dbReference type="ARBA" id="ARBA00023170"/>
    </source>
</evidence>
<dbReference type="Gene3D" id="1.20.1070.10">
    <property type="entry name" value="Rhodopsin 7-helix transmembrane proteins"/>
    <property type="match status" value="1"/>
</dbReference>
<keyword evidence="4 10" id="KW-0812">Transmembrane</keyword>
<feature type="transmembrane region" description="Helical" evidence="10">
    <location>
        <begin position="173"/>
        <end position="199"/>
    </location>
</feature>
<keyword evidence="6" id="KW-0297">G-protein coupled receptor</keyword>
<dbReference type="GO" id="GO:0030594">
    <property type="term" value="F:neurotransmitter receptor activity"/>
    <property type="evidence" value="ECO:0007669"/>
    <property type="project" value="TreeGrafter"/>
</dbReference>
<dbReference type="InterPro" id="IPR017452">
    <property type="entry name" value="GPCR_Rhodpsn_7TM"/>
</dbReference>
<keyword evidence="3" id="KW-1003">Cell membrane</keyword>
<dbReference type="PANTHER" id="PTHR24247">
    <property type="entry name" value="5-HYDROXYTRYPTAMINE RECEPTOR"/>
    <property type="match status" value="1"/>
</dbReference>
<evidence type="ECO:0000256" key="3">
    <source>
        <dbReference type="ARBA" id="ARBA00022475"/>
    </source>
</evidence>
<dbReference type="GO" id="GO:0045202">
    <property type="term" value="C:synapse"/>
    <property type="evidence" value="ECO:0007669"/>
    <property type="project" value="GOC"/>
</dbReference>
<evidence type="ECO:0000256" key="10">
    <source>
        <dbReference type="SAM" id="Phobius"/>
    </source>
</evidence>
<evidence type="ECO:0000313" key="12">
    <source>
        <dbReference type="EMBL" id="CAL4065906.1"/>
    </source>
</evidence>
<feature type="domain" description="G-protein coupled receptors family 1 profile" evidence="11">
    <location>
        <begin position="153"/>
        <end position="202"/>
    </location>
</feature>
<evidence type="ECO:0000259" key="11">
    <source>
        <dbReference type="PROSITE" id="PS50262"/>
    </source>
</evidence>
<dbReference type="Pfam" id="PF00001">
    <property type="entry name" value="7tm_1"/>
    <property type="match status" value="1"/>
</dbReference>
<dbReference type="PANTHER" id="PTHR24247:SF222">
    <property type="entry name" value="5-HYDROXYTRYPTAMINE (SEROTONIN) RECEPTOR 2B, ISOFORM E"/>
    <property type="match status" value="1"/>
</dbReference>
<keyword evidence="5 10" id="KW-1133">Transmembrane helix</keyword>
<organism evidence="12 13">
    <name type="scientific">Meganyctiphanes norvegica</name>
    <name type="common">Northern krill</name>
    <name type="synonym">Thysanopoda norvegica</name>
    <dbReference type="NCBI Taxonomy" id="48144"/>
    <lineage>
        <taxon>Eukaryota</taxon>
        <taxon>Metazoa</taxon>
        <taxon>Ecdysozoa</taxon>
        <taxon>Arthropoda</taxon>
        <taxon>Crustacea</taxon>
        <taxon>Multicrustacea</taxon>
        <taxon>Malacostraca</taxon>
        <taxon>Eumalacostraca</taxon>
        <taxon>Eucarida</taxon>
        <taxon>Euphausiacea</taxon>
        <taxon>Euphausiidae</taxon>
        <taxon>Meganyctiphanes</taxon>
    </lineage>
</organism>
<dbReference type="Proteomes" id="UP001497623">
    <property type="component" value="Unassembled WGS sequence"/>
</dbReference>
<dbReference type="AlphaFoldDB" id="A0AAV2PWP4"/>
<evidence type="ECO:0000256" key="5">
    <source>
        <dbReference type="ARBA" id="ARBA00022989"/>
    </source>
</evidence>
<dbReference type="GO" id="GO:0005886">
    <property type="term" value="C:plasma membrane"/>
    <property type="evidence" value="ECO:0007669"/>
    <property type="project" value="UniProtKB-SubCell"/>
</dbReference>
<dbReference type="SUPFAM" id="SSF81321">
    <property type="entry name" value="Family A G protein-coupled receptor-like"/>
    <property type="match status" value="1"/>
</dbReference>
<evidence type="ECO:0000256" key="2">
    <source>
        <dbReference type="ARBA" id="ARBA00010663"/>
    </source>
</evidence>
<comment type="similarity">
    <text evidence="2">Belongs to the G-protein coupled receptor 1 family.</text>
</comment>
<keyword evidence="8" id="KW-0675">Receptor</keyword>
<dbReference type="PRINTS" id="PR00237">
    <property type="entry name" value="GPCRRHODOPSN"/>
</dbReference>
<keyword evidence="13" id="KW-1185">Reference proteome</keyword>
<evidence type="ECO:0000256" key="7">
    <source>
        <dbReference type="ARBA" id="ARBA00023136"/>
    </source>
</evidence>
<evidence type="ECO:0000313" key="13">
    <source>
        <dbReference type="Proteomes" id="UP001497623"/>
    </source>
</evidence>
<feature type="transmembrane region" description="Helical" evidence="10">
    <location>
        <begin position="138"/>
        <end position="161"/>
    </location>
</feature>
<dbReference type="GO" id="GO:0004993">
    <property type="term" value="F:G protein-coupled serotonin receptor activity"/>
    <property type="evidence" value="ECO:0007669"/>
    <property type="project" value="TreeGrafter"/>
</dbReference>
<name>A0AAV2PWP4_MEGNR</name>
<reference evidence="12 13" key="1">
    <citation type="submission" date="2024-05" db="EMBL/GenBank/DDBJ databases">
        <authorList>
            <person name="Wallberg A."/>
        </authorList>
    </citation>
    <scope>NUCLEOTIDE SEQUENCE [LARGE SCALE GENOMIC DNA]</scope>
</reference>
<dbReference type="EMBL" id="CAXKWB010001954">
    <property type="protein sequence ID" value="CAL4065906.1"/>
    <property type="molecule type" value="Genomic_DNA"/>
</dbReference>
<keyword evidence="7 10" id="KW-0472">Membrane</keyword>
<protein>
    <recommendedName>
        <fullName evidence="11">G-protein coupled receptors family 1 profile domain-containing protein</fullName>
    </recommendedName>
</protein>
<keyword evidence="9" id="KW-0807">Transducer</keyword>
<comment type="subcellular location">
    <subcellularLocation>
        <location evidence="1">Cell membrane</location>
        <topology evidence="1">Multi-pass membrane protein</topology>
    </subcellularLocation>
</comment>
<evidence type="ECO:0000256" key="1">
    <source>
        <dbReference type="ARBA" id="ARBA00004651"/>
    </source>
</evidence>
<evidence type="ECO:0000256" key="9">
    <source>
        <dbReference type="ARBA" id="ARBA00023224"/>
    </source>
</evidence>
<dbReference type="InterPro" id="IPR000276">
    <property type="entry name" value="GPCR_Rhodpsn"/>
</dbReference>
<evidence type="ECO:0000256" key="6">
    <source>
        <dbReference type="ARBA" id="ARBA00023040"/>
    </source>
</evidence>
<dbReference type="GO" id="GO:0030425">
    <property type="term" value="C:dendrite"/>
    <property type="evidence" value="ECO:0007669"/>
    <property type="project" value="TreeGrafter"/>
</dbReference>
<dbReference type="GO" id="GO:0007210">
    <property type="term" value="P:serotonin receptor signaling pathway"/>
    <property type="evidence" value="ECO:0007669"/>
    <property type="project" value="TreeGrafter"/>
</dbReference>
<feature type="non-terminal residue" evidence="12">
    <location>
        <position position="202"/>
    </location>
</feature>
<proteinExistence type="inferred from homology"/>
<sequence>MQSISENQNISQDISDNFLNKSGAGGGFGSKINVSSSYTSAAGGIENKLNASNNYISTWPDNENYAAVENHFNPIINGVSSSYLSSPWPTTVFTPAWGQVYYDTFDSVSNNNTLLEWPQRANDSSTWVIAWPGEVSNWWGLFALVVVVLTGVGNVLVILAISWDRRLQNMTNYFLLSLAVTDLMVATLVMPLAIVVLVLGEY</sequence>
<dbReference type="GO" id="GO:0007187">
    <property type="term" value="P:G protein-coupled receptor signaling pathway, coupled to cyclic nucleotide second messenger"/>
    <property type="evidence" value="ECO:0007669"/>
    <property type="project" value="TreeGrafter"/>
</dbReference>
<accession>A0AAV2PWP4</accession>
<dbReference type="GO" id="GO:0007268">
    <property type="term" value="P:chemical synaptic transmission"/>
    <property type="evidence" value="ECO:0007669"/>
    <property type="project" value="TreeGrafter"/>
</dbReference>